<evidence type="ECO:0000313" key="1">
    <source>
        <dbReference type="EMBL" id="SVB78118.1"/>
    </source>
</evidence>
<protein>
    <submittedName>
        <fullName evidence="1">Uncharacterized protein</fullName>
    </submittedName>
</protein>
<reference evidence="1" key="1">
    <citation type="submission" date="2018-05" db="EMBL/GenBank/DDBJ databases">
        <authorList>
            <person name="Lanie J.A."/>
            <person name="Ng W.-L."/>
            <person name="Kazmierczak K.M."/>
            <person name="Andrzejewski T.M."/>
            <person name="Davidsen T.M."/>
            <person name="Wayne K.J."/>
            <person name="Tettelin H."/>
            <person name="Glass J.I."/>
            <person name="Rusch D."/>
            <person name="Podicherti R."/>
            <person name="Tsui H.-C.T."/>
            <person name="Winkler M.E."/>
        </authorList>
    </citation>
    <scope>NUCLEOTIDE SEQUENCE</scope>
</reference>
<dbReference type="EMBL" id="UINC01057207">
    <property type="protein sequence ID" value="SVB78118.1"/>
    <property type="molecule type" value="Genomic_DNA"/>
</dbReference>
<dbReference type="AlphaFoldDB" id="A0A382GSN7"/>
<accession>A0A382GSN7</accession>
<sequence>MDYAGQYADETYSDAYGNCVAVLN</sequence>
<feature type="non-terminal residue" evidence="1">
    <location>
        <position position="24"/>
    </location>
</feature>
<organism evidence="1">
    <name type="scientific">marine metagenome</name>
    <dbReference type="NCBI Taxonomy" id="408172"/>
    <lineage>
        <taxon>unclassified sequences</taxon>
        <taxon>metagenomes</taxon>
        <taxon>ecological metagenomes</taxon>
    </lineage>
</organism>
<gene>
    <name evidence="1" type="ORF">METZ01_LOCUS230972</name>
</gene>
<name>A0A382GSN7_9ZZZZ</name>
<proteinExistence type="predicted"/>